<dbReference type="EMBL" id="VSSQ01000283">
    <property type="protein sequence ID" value="MPL89596.1"/>
    <property type="molecule type" value="Genomic_DNA"/>
</dbReference>
<accession>A0A644VE21</accession>
<proteinExistence type="predicted"/>
<evidence type="ECO:0000313" key="2">
    <source>
        <dbReference type="EMBL" id="MPL89596.1"/>
    </source>
</evidence>
<dbReference type="AlphaFoldDB" id="A0A644VE21"/>
<feature type="domain" description="DUF2007" evidence="1">
    <location>
        <begin position="12"/>
        <end position="76"/>
    </location>
</feature>
<gene>
    <name evidence="2" type="ORF">SDC9_35638</name>
</gene>
<organism evidence="2">
    <name type="scientific">bioreactor metagenome</name>
    <dbReference type="NCBI Taxonomy" id="1076179"/>
    <lineage>
        <taxon>unclassified sequences</taxon>
        <taxon>metagenomes</taxon>
        <taxon>ecological metagenomes</taxon>
    </lineage>
</organism>
<reference evidence="2" key="1">
    <citation type="submission" date="2019-08" db="EMBL/GenBank/DDBJ databases">
        <authorList>
            <person name="Kucharzyk K."/>
            <person name="Murdoch R.W."/>
            <person name="Higgins S."/>
            <person name="Loffler F."/>
        </authorList>
    </citation>
    <scope>NUCLEOTIDE SEQUENCE</scope>
</reference>
<dbReference type="Pfam" id="PF09413">
    <property type="entry name" value="DUF2007"/>
    <property type="match status" value="1"/>
</dbReference>
<protein>
    <recommendedName>
        <fullName evidence="1">DUF2007 domain-containing protein</fullName>
    </recommendedName>
</protein>
<evidence type="ECO:0000259" key="1">
    <source>
        <dbReference type="Pfam" id="PF09413"/>
    </source>
</evidence>
<dbReference type="SUPFAM" id="SSF54913">
    <property type="entry name" value="GlnB-like"/>
    <property type="match status" value="1"/>
</dbReference>
<dbReference type="Gene3D" id="3.30.70.790">
    <property type="entry name" value="UreE, C-terminal domain"/>
    <property type="match status" value="1"/>
</dbReference>
<comment type="caution">
    <text evidence="2">The sequence shown here is derived from an EMBL/GenBank/DDBJ whole genome shotgun (WGS) entry which is preliminary data.</text>
</comment>
<name>A0A644VE21_9ZZZZ</name>
<dbReference type="InterPro" id="IPR018551">
    <property type="entry name" value="DUF2007"/>
</dbReference>
<sequence>MDQDHENVPVRIYSGSPWHAALLKSILEDAGIPAFLKDEYIATIAPWYASPGGYNTTDVMVAGHDYEEAKAIAETFEQNLKNEG</sequence>
<dbReference type="InterPro" id="IPR011322">
    <property type="entry name" value="N-reg_PII-like_a/b"/>
</dbReference>